<dbReference type="Proteomes" id="UP000828390">
    <property type="component" value="Unassembled WGS sequence"/>
</dbReference>
<organism evidence="1 2">
    <name type="scientific">Dreissena polymorpha</name>
    <name type="common">Zebra mussel</name>
    <name type="synonym">Mytilus polymorpha</name>
    <dbReference type="NCBI Taxonomy" id="45954"/>
    <lineage>
        <taxon>Eukaryota</taxon>
        <taxon>Metazoa</taxon>
        <taxon>Spiralia</taxon>
        <taxon>Lophotrochozoa</taxon>
        <taxon>Mollusca</taxon>
        <taxon>Bivalvia</taxon>
        <taxon>Autobranchia</taxon>
        <taxon>Heteroconchia</taxon>
        <taxon>Euheterodonta</taxon>
        <taxon>Imparidentia</taxon>
        <taxon>Neoheterodontei</taxon>
        <taxon>Myida</taxon>
        <taxon>Dreissenoidea</taxon>
        <taxon>Dreissenidae</taxon>
        <taxon>Dreissena</taxon>
    </lineage>
</organism>
<proteinExistence type="predicted"/>
<name>A0A9D4RJS6_DREPO</name>
<sequence>MKTHGFDCNGNETDIVHCNPNEFIPSCSNGTSAGFNCCKIHMVVMKYITKASNGSNRLKD</sequence>
<evidence type="ECO:0000313" key="1">
    <source>
        <dbReference type="EMBL" id="KAH3870929.1"/>
    </source>
</evidence>
<reference evidence="1" key="2">
    <citation type="submission" date="2020-11" db="EMBL/GenBank/DDBJ databases">
        <authorList>
            <person name="McCartney M.A."/>
            <person name="Auch B."/>
            <person name="Kono T."/>
            <person name="Mallez S."/>
            <person name="Becker A."/>
            <person name="Gohl D.M."/>
            <person name="Silverstein K.A.T."/>
            <person name="Koren S."/>
            <person name="Bechman K.B."/>
            <person name="Herman A."/>
            <person name="Abrahante J.E."/>
            <person name="Garbe J."/>
        </authorList>
    </citation>
    <scope>NUCLEOTIDE SEQUENCE</scope>
    <source>
        <strain evidence="1">Duluth1</strain>
        <tissue evidence="1">Whole animal</tissue>
    </source>
</reference>
<protein>
    <submittedName>
        <fullName evidence="1">Uncharacterized protein</fullName>
    </submittedName>
</protein>
<comment type="caution">
    <text evidence="1">The sequence shown here is derived from an EMBL/GenBank/DDBJ whole genome shotgun (WGS) entry which is preliminary data.</text>
</comment>
<gene>
    <name evidence="1" type="ORF">DPMN_034121</name>
</gene>
<reference evidence="1" key="1">
    <citation type="journal article" date="2019" name="bioRxiv">
        <title>The Genome of the Zebra Mussel, Dreissena polymorpha: A Resource for Invasive Species Research.</title>
        <authorList>
            <person name="McCartney M.A."/>
            <person name="Auch B."/>
            <person name="Kono T."/>
            <person name="Mallez S."/>
            <person name="Zhang Y."/>
            <person name="Obille A."/>
            <person name="Becker A."/>
            <person name="Abrahante J.E."/>
            <person name="Garbe J."/>
            <person name="Badalamenti J.P."/>
            <person name="Herman A."/>
            <person name="Mangelson H."/>
            <person name="Liachko I."/>
            <person name="Sullivan S."/>
            <person name="Sone E.D."/>
            <person name="Koren S."/>
            <person name="Silverstein K.A.T."/>
            <person name="Beckman K.B."/>
            <person name="Gohl D.M."/>
        </authorList>
    </citation>
    <scope>NUCLEOTIDE SEQUENCE</scope>
    <source>
        <strain evidence="1">Duluth1</strain>
        <tissue evidence="1">Whole animal</tissue>
    </source>
</reference>
<dbReference type="AlphaFoldDB" id="A0A9D4RJS6"/>
<evidence type="ECO:0000313" key="2">
    <source>
        <dbReference type="Proteomes" id="UP000828390"/>
    </source>
</evidence>
<dbReference type="EMBL" id="JAIWYP010000002">
    <property type="protein sequence ID" value="KAH3870929.1"/>
    <property type="molecule type" value="Genomic_DNA"/>
</dbReference>
<keyword evidence="2" id="KW-1185">Reference proteome</keyword>
<accession>A0A9D4RJS6</accession>